<dbReference type="Gene3D" id="3.30.70.2390">
    <property type="match status" value="1"/>
</dbReference>
<feature type="repeat" description="TPR" evidence="1">
    <location>
        <begin position="109"/>
        <end position="142"/>
    </location>
</feature>
<evidence type="ECO:0000313" key="5">
    <source>
        <dbReference type="Proteomes" id="UP001221208"/>
    </source>
</evidence>
<evidence type="ECO:0000259" key="3">
    <source>
        <dbReference type="Pfam" id="PF13399"/>
    </source>
</evidence>
<dbReference type="InterPro" id="IPR011990">
    <property type="entry name" value="TPR-like_helical_dom_sf"/>
</dbReference>
<sequence length="391" mass="40213">MFKLRPLLAAIVGAGLLQGCATPPASQLLSRPAATATAHNAATYYRLGKHLQERGELQLALAAYTLSLEFEPGQLEARNAAAALHARQGQLEQAAALLRQVVADFPGAAHPYNNLGYVYYMQGNYAAATATLRQALALDGQNELARNNLALAEAAGAAGAGVPDAAAPLIAAEAAPVATPPAAPAQAPEPAVAAPAQPLAQAAAPPQLAPPAPVAPPAPAAVAEVAAPPGRVELVQLKPNEYQLKFNAVPTLAAIVPLPVARPAAPSAAAVAATPEAQQRAGLEVANGNGVTGMAKRMRHVLAQMGIPVRRLRNERPYTQRNTTILYRPGFEREAAALQNALKGLVALQASKYLAEGADLRLVLGKDAKAQLARLDAAADLPLLALNDSGN</sequence>
<feature type="compositionally biased region" description="Low complexity" evidence="2">
    <location>
        <begin position="184"/>
        <end position="206"/>
    </location>
</feature>
<evidence type="ECO:0000256" key="1">
    <source>
        <dbReference type="PROSITE-ProRule" id="PRU00339"/>
    </source>
</evidence>
<dbReference type="InterPro" id="IPR019734">
    <property type="entry name" value="TPR_rpt"/>
</dbReference>
<dbReference type="SMART" id="SM00028">
    <property type="entry name" value="TPR"/>
    <property type="match status" value="3"/>
</dbReference>
<dbReference type="Pfam" id="PF13432">
    <property type="entry name" value="TPR_16"/>
    <property type="match status" value="1"/>
</dbReference>
<accession>A0ABT5K2Q3</accession>
<proteinExistence type="predicted"/>
<name>A0ABT5K2Q3_9BURK</name>
<dbReference type="PROSITE" id="PS50005">
    <property type="entry name" value="TPR"/>
    <property type="match status" value="2"/>
</dbReference>
<feature type="region of interest" description="Disordered" evidence="2">
    <location>
        <begin position="180"/>
        <end position="217"/>
    </location>
</feature>
<evidence type="ECO:0000256" key="2">
    <source>
        <dbReference type="SAM" id="MobiDB-lite"/>
    </source>
</evidence>
<gene>
    <name evidence="4" type="ORF">OIK44_16875</name>
</gene>
<keyword evidence="5" id="KW-1185">Reference proteome</keyword>
<dbReference type="Gene3D" id="1.25.40.10">
    <property type="entry name" value="Tetratricopeptide repeat domain"/>
    <property type="match status" value="1"/>
</dbReference>
<dbReference type="Proteomes" id="UP001221208">
    <property type="component" value="Unassembled WGS sequence"/>
</dbReference>
<protein>
    <submittedName>
        <fullName evidence="4">Tetratricopeptide repeat protein</fullName>
    </submittedName>
</protein>
<dbReference type="SUPFAM" id="SSF48452">
    <property type="entry name" value="TPR-like"/>
    <property type="match status" value="1"/>
</dbReference>
<evidence type="ECO:0000313" key="4">
    <source>
        <dbReference type="EMBL" id="MDC8759258.1"/>
    </source>
</evidence>
<dbReference type="EMBL" id="JAQQXR010000006">
    <property type="protein sequence ID" value="MDC8759258.1"/>
    <property type="molecule type" value="Genomic_DNA"/>
</dbReference>
<dbReference type="PROSITE" id="PS51257">
    <property type="entry name" value="PROKAR_LIPOPROTEIN"/>
    <property type="match status" value="1"/>
</dbReference>
<organism evidence="4 5">
    <name type="scientific">Janthinobacterium fluminis</name>
    <dbReference type="NCBI Taxonomy" id="2987524"/>
    <lineage>
        <taxon>Bacteria</taxon>
        <taxon>Pseudomonadati</taxon>
        <taxon>Pseudomonadota</taxon>
        <taxon>Betaproteobacteria</taxon>
        <taxon>Burkholderiales</taxon>
        <taxon>Oxalobacteraceae</taxon>
        <taxon>Janthinobacterium</taxon>
    </lineage>
</organism>
<comment type="caution">
    <text evidence="4">The sequence shown here is derived from an EMBL/GenBank/DDBJ whole genome shotgun (WGS) entry which is preliminary data.</text>
</comment>
<keyword evidence="1" id="KW-0802">TPR repeat</keyword>
<dbReference type="Pfam" id="PF13399">
    <property type="entry name" value="LytR_C"/>
    <property type="match status" value="1"/>
</dbReference>
<reference evidence="4 5" key="1">
    <citation type="submission" date="2022-10" db="EMBL/GenBank/DDBJ databases">
        <title>Janthinobacterium sp. hw3 Genome sequencing.</title>
        <authorList>
            <person name="Park S."/>
        </authorList>
    </citation>
    <scope>NUCLEOTIDE SEQUENCE [LARGE SCALE GENOMIC DNA]</scope>
    <source>
        <strain evidence="5">hw3</strain>
    </source>
</reference>
<feature type="domain" description="LytR/CpsA/Psr regulator C-terminal" evidence="3">
    <location>
        <begin position="283"/>
        <end position="367"/>
    </location>
</feature>
<feature type="repeat" description="TPR" evidence="1">
    <location>
        <begin position="41"/>
        <end position="74"/>
    </location>
</feature>
<dbReference type="InterPro" id="IPR027381">
    <property type="entry name" value="LytR/CpsA/Psr_C"/>
</dbReference>
<dbReference type="RefSeq" id="WP_273672326.1">
    <property type="nucleotide sequence ID" value="NZ_JAQQXR010000006.1"/>
</dbReference>
<feature type="compositionally biased region" description="Pro residues" evidence="2">
    <location>
        <begin position="207"/>
        <end position="217"/>
    </location>
</feature>